<accession>A0A2M7AR40</accession>
<comment type="caution">
    <text evidence="1">The sequence shown here is derived from an EMBL/GenBank/DDBJ whole genome shotgun (WGS) entry which is preliminary data.</text>
</comment>
<sequence length="212" mass="23273">MYKSKSVTTKRKPITTASPIYFSRLFIFIHNFCPQAHTTTTNSHNSPIDSPTKLHRDVIEINGLLVGKLIGSFLVGIKKTTKDTNATIIATTDRYFNALSSSPFSAVCNHKNVAPTIPNIVPHPDTFVAVRILTPTNPKKNEKEAIRSHTSSQLIVGDQLIFCLSLSKISPVPQISNPSATAITINQFFPKPKPSITIGKNIIGTIANRKRL</sequence>
<dbReference type="AlphaFoldDB" id="A0A2M7AR40"/>
<dbReference type="EMBL" id="PEWA01000058">
    <property type="protein sequence ID" value="PIU73025.1"/>
    <property type="molecule type" value="Genomic_DNA"/>
</dbReference>
<organism evidence="1 2">
    <name type="scientific">Candidatus Shapirobacteria bacterium CG06_land_8_20_14_3_00_40_12</name>
    <dbReference type="NCBI Taxonomy" id="1974881"/>
    <lineage>
        <taxon>Bacteria</taxon>
        <taxon>Candidatus Shapironibacteriota</taxon>
    </lineage>
</organism>
<evidence type="ECO:0000313" key="2">
    <source>
        <dbReference type="Proteomes" id="UP000231407"/>
    </source>
</evidence>
<protein>
    <submittedName>
        <fullName evidence="1">Uncharacterized protein</fullName>
    </submittedName>
</protein>
<dbReference type="Proteomes" id="UP000231407">
    <property type="component" value="Unassembled WGS sequence"/>
</dbReference>
<reference evidence="2" key="1">
    <citation type="submission" date="2017-09" db="EMBL/GenBank/DDBJ databases">
        <title>Depth-based differentiation of microbial function through sediment-hosted aquifers and enrichment of novel symbionts in the deep terrestrial subsurface.</title>
        <authorList>
            <person name="Probst A.J."/>
            <person name="Ladd B."/>
            <person name="Jarett J.K."/>
            <person name="Geller-Mcgrath D.E."/>
            <person name="Sieber C.M.K."/>
            <person name="Emerson J.B."/>
            <person name="Anantharaman K."/>
            <person name="Thomas B.C."/>
            <person name="Malmstrom R."/>
            <person name="Stieglmeier M."/>
            <person name="Klingl A."/>
            <person name="Woyke T."/>
            <person name="Ryan C.M."/>
            <person name="Banfield J.F."/>
        </authorList>
    </citation>
    <scope>NUCLEOTIDE SEQUENCE [LARGE SCALE GENOMIC DNA]</scope>
</reference>
<evidence type="ECO:0000313" key="1">
    <source>
        <dbReference type="EMBL" id="PIU73025.1"/>
    </source>
</evidence>
<name>A0A2M7AR40_9BACT</name>
<proteinExistence type="predicted"/>
<gene>
    <name evidence="1" type="ORF">COS78_04120</name>
</gene>